<dbReference type="Proteomes" id="UP000029891">
    <property type="component" value="Segment"/>
</dbReference>
<evidence type="ECO:0000313" key="1">
    <source>
        <dbReference type="EMBL" id="AIT14520.1"/>
    </source>
</evidence>
<dbReference type="GeneID" id="26624256"/>
<proteinExistence type="predicted"/>
<dbReference type="RefSeq" id="YP_009197137.1">
    <property type="nucleotide sequence ID" value="NC_028779.1"/>
</dbReference>
<reference evidence="1 2" key="1">
    <citation type="submission" date="2014-09" db="EMBL/GenBank/DDBJ databases">
        <authorList>
            <person name="Brannan A.J."/>
            <person name="Lewis N."/>
            <person name="Sims A.D."/>
            <person name="Adams M.W."/>
            <person name="Blackwell H.A."/>
            <person name="Coleman M.K."/>
            <person name="Cook S.E."/>
            <person name="Gardner S.T."/>
            <person name="Katliarou V."/>
            <person name="Lyons V.J."/>
            <person name="Mann D.A."/>
            <person name="McCall D.F."/>
            <person name="McCurdy M.C."/>
            <person name="Murdock C.A."/>
            <person name="Phillips E.M."/>
            <person name="Pitts A.K."/>
            <person name="Policard D."/>
            <person name="Prince J.K."/>
            <person name="Threatt D."/>
            <person name="Serrano M.G."/>
            <person name="Buck G."/>
            <person name="Lee V."/>
            <person name="Wang Y."/>
            <person name="Carvalho R."/>
            <person name="Voegtly L."/>
            <person name="Shi R."/>
            <person name="Duckworth R."/>
            <person name="Johnson A."/>
            <person name="Loviza R."/>
            <person name="Walstead R."/>
            <person name="Shah Z."/>
            <person name="Kiflezghi M."/>
            <person name="Wade K."/>
            <person name="Anders K.R."/>
            <person name="Braun M.A."/>
            <person name="Delesalle V.A."/>
            <person name="Hughes L.E."/>
            <person name="Ware V.C."/>
            <person name="Bradley K.W."/>
            <person name="Barker L.P."/>
            <person name="Asai D.J."/>
            <person name="Bowman C.A."/>
            <person name="Russell D.A."/>
            <person name="Pope W.H."/>
            <person name="Jacobs-Sera D."/>
            <person name="Hendrix R.W."/>
            <person name="Hatfull G.F."/>
        </authorList>
    </citation>
    <scope>NUCLEOTIDE SEQUENCE [LARGE SCALE GENOMIC DNA]</scope>
</reference>
<dbReference type="KEGG" id="vg:26624256"/>
<organism evidence="1 2">
    <name type="scientific">Mycobacterium phage Carcharodon</name>
    <dbReference type="NCBI Taxonomy" id="1555233"/>
    <lineage>
        <taxon>Viruses</taxon>
        <taxon>Duplodnaviria</taxon>
        <taxon>Heunggongvirae</taxon>
        <taxon>Uroviricota</taxon>
        <taxon>Caudoviricetes</taxon>
        <taxon>Nclasvirinae</taxon>
        <taxon>Charlievirus</taxon>
        <taxon>Charlievirus Pipsqueaks</taxon>
    </lineage>
</organism>
<sequence length="139" mass="15364">MTAHTETPDDVEEALVAYLGGLRDTAISRRPGDPLPFTLVRHIGGDENADLGFADPLVSIRTLCDKALGEEAARDAAAETHSWMLHLAHHQDDIDISGGRIVNFDYVTVVESPRWTQFDDDQVLCKIARYGIGLSYTRK</sequence>
<evidence type="ECO:0000313" key="2">
    <source>
        <dbReference type="Proteomes" id="UP000029891"/>
    </source>
</evidence>
<dbReference type="EMBL" id="KM588359">
    <property type="protein sequence ID" value="AIT14520.1"/>
    <property type="molecule type" value="Genomic_DNA"/>
</dbReference>
<gene>
    <name evidence="1" type="primary">12</name>
    <name evidence="1" type="ORF">PBI_CARCHARODON_12</name>
</gene>
<accession>A0A097EYP1</accession>
<protein>
    <submittedName>
        <fullName evidence="1">Tail terminator</fullName>
    </submittedName>
</protein>
<name>A0A097EYP1_9CAUD</name>